<evidence type="ECO:0000256" key="5">
    <source>
        <dbReference type="ARBA" id="ARBA00022448"/>
    </source>
</evidence>
<dbReference type="EC" id="7.1.1.2" evidence="3"/>
<keyword evidence="10 16" id="KW-1133">Transmembrane helix</keyword>
<evidence type="ECO:0000256" key="1">
    <source>
        <dbReference type="ARBA" id="ARBA00004225"/>
    </source>
</evidence>
<keyword evidence="6" id="KW-0679">Respiratory chain</keyword>
<evidence type="ECO:0000256" key="9">
    <source>
        <dbReference type="ARBA" id="ARBA00022982"/>
    </source>
</evidence>
<comment type="similarity">
    <text evidence="2">Belongs to the complex I subunit 6 family.</text>
</comment>
<feature type="transmembrane region" description="Helical" evidence="16">
    <location>
        <begin position="45"/>
        <end position="68"/>
    </location>
</feature>
<evidence type="ECO:0000256" key="15">
    <source>
        <dbReference type="ARBA" id="ARBA00049551"/>
    </source>
</evidence>
<keyword evidence="7 16" id="KW-0812">Transmembrane</keyword>
<keyword evidence="12 17" id="KW-0496">Mitochondrion</keyword>
<dbReference type="GO" id="GO:0031966">
    <property type="term" value="C:mitochondrial membrane"/>
    <property type="evidence" value="ECO:0007669"/>
    <property type="project" value="UniProtKB-SubCell"/>
</dbReference>
<keyword evidence="8" id="KW-1278">Translocase</keyword>
<evidence type="ECO:0000256" key="13">
    <source>
        <dbReference type="ARBA" id="ARBA00023136"/>
    </source>
</evidence>
<dbReference type="PANTHER" id="PTHR11435:SF1">
    <property type="entry name" value="NADH-UBIQUINONE OXIDOREDUCTASE CHAIN 6"/>
    <property type="match status" value="1"/>
</dbReference>
<geneLocation type="mitochondrion" evidence="17"/>
<dbReference type="EMBL" id="PP865227">
    <property type="protein sequence ID" value="XBP44114.1"/>
    <property type="molecule type" value="Genomic_DNA"/>
</dbReference>
<proteinExistence type="inferred from homology"/>
<keyword evidence="9" id="KW-0249">Electron transport</keyword>
<feature type="transmembrane region" description="Helical" evidence="16">
    <location>
        <begin position="129"/>
        <end position="148"/>
    </location>
</feature>
<evidence type="ECO:0000256" key="8">
    <source>
        <dbReference type="ARBA" id="ARBA00022967"/>
    </source>
</evidence>
<keyword evidence="13 16" id="KW-0472">Membrane</keyword>
<evidence type="ECO:0000256" key="12">
    <source>
        <dbReference type="ARBA" id="ARBA00023128"/>
    </source>
</evidence>
<sequence>MILMMMFLSSSMIMFLNHPLSIGSIILIQTILNCMFIGMNYLNFWYSYILMLIMIGGLLILFIYMTSIASNEKFKFNPKLVVYLIILMFMFYLINWTFIFNNDLMNLFSMNLNFNLSMSKFYNYPELKIMFMVIFYLLICMIAVVKICKIKSGPLRQMFYENTNSKNFSYN</sequence>
<keyword evidence="5" id="KW-0813">Transport</keyword>
<dbReference type="PANTHER" id="PTHR11435">
    <property type="entry name" value="NADH UBIQUINONE OXIDOREDUCTASE SUBUNIT ND6"/>
    <property type="match status" value="1"/>
</dbReference>
<evidence type="ECO:0000256" key="14">
    <source>
        <dbReference type="ARBA" id="ARBA00031019"/>
    </source>
</evidence>
<dbReference type="GO" id="GO:0008137">
    <property type="term" value="F:NADH dehydrogenase (ubiquinone) activity"/>
    <property type="evidence" value="ECO:0007669"/>
    <property type="project" value="UniProtKB-EC"/>
</dbReference>
<evidence type="ECO:0000313" key="17">
    <source>
        <dbReference type="EMBL" id="XBP44114.1"/>
    </source>
</evidence>
<comment type="subcellular location">
    <subcellularLocation>
        <location evidence="1">Mitochondrion membrane</location>
        <topology evidence="1">Multi-pass membrane protein</topology>
    </subcellularLocation>
</comment>
<name>A0AAU7LK36_9CUCU</name>
<evidence type="ECO:0000256" key="4">
    <source>
        <dbReference type="ARBA" id="ARBA00021095"/>
    </source>
</evidence>
<evidence type="ECO:0000256" key="2">
    <source>
        <dbReference type="ARBA" id="ARBA00005698"/>
    </source>
</evidence>
<keyword evidence="11" id="KW-0520">NAD</keyword>
<evidence type="ECO:0000256" key="3">
    <source>
        <dbReference type="ARBA" id="ARBA00012944"/>
    </source>
</evidence>
<feature type="transmembrane region" description="Helical" evidence="16">
    <location>
        <begin position="20"/>
        <end position="39"/>
    </location>
</feature>
<protein>
    <recommendedName>
        <fullName evidence="4">NADH-ubiquinone oxidoreductase chain 6</fullName>
        <ecNumber evidence="3">7.1.1.2</ecNumber>
    </recommendedName>
    <alternativeName>
        <fullName evidence="14">NADH dehydrogenase subunit 6</fullName>
    </alternativeName>
</protein>
<reference evidence="17" key="1">
    <citation type="submission" date="2024-06" db="EMBL/GenBank/DDBJ databases">
        <title>The complete mitogenome and phylogenetic analysis of Thalassa montezumae Mulsant, 1850 (Coleoptera: Coccinellidae).</title>
        <authorList>
            <person name="Iovinella I."/>
            <person name="Giovannini L."/>
            <person name="Mazza G."/>
            <person name="Manco B.N."/>
            <person name="Madonni L."/>
            <person name="Roversi P.F."/>
            <person name="Marianelli L."/>
            <person name="Strangi A."/>
        </authorList>
    </citation>
    <scope>NUCLEOTIDE SEQUENCE</scope>
</reference>
<gene>
    <name evidence="17" type="primary">ND6</name>
</gene>
<comment type="catalytic activity">
    <reaction evidence="15">
        <text>a ubiquinone + NADH + 5 H(+)(in) = a ubiquinol + NAD(+) + 4 H(+)(out)</text>
        <dbReference type="Rhea" id="RHEA:29091"/>
        <dbReference type="Rhea" id="RHEA-COMP:9565"/>
        <dbReference type="Rhea" id="RHEA-COMP:9566"/>
        <dbReference type="ChEBI" id="CHEBI:15378"/>
        <dbReference type="ChEBI" id="CHEBI:16389"/>
        <dbReference type="ChEBI" id="CHEBI:17976"/>
        <dbReference type="ChEBI" id="CHEBI:57540"/>
        <dbReference type="ChEBI" id="CHEBI:57945"/>
        <dbReference type="EC" id="7.1.1.2"/>
    </reaction>
</comment>
<feature type="transmembrane region" description="Helical" evidence="16">
    <location>
        <begin position="80"/>
        <end position="100"/>
    </location>
</feature>
<evidence type="ECO:0000256" key="16">
    <source>
        <dbReference type="SAM" id="Phobius"/>
    </source>
</evidence>
<dbReference type="InterPro" id="IPR050269">
    <property type="entry name" value="ComplexI_Subunit6"/>
</dbReference>
<evidence type="ECO:0000256" key="10">
    <source>
        <dbReference type="ARBA" id="ARBA00022989"/>
    </source>
</evidence>
<accession>A0AAU7LK36</accession>
<evidence type="ECO:0000256" key="11">
    <source>
        <dbReference type="ARBA" id="ARBA00023027"/>
    </source>
</evidence>
<evidence type="ECO:0000256" key="7">
    <source>
        <dbReference type="ARBA" id="ARBA00022692"/>
    </source>
</evidence>
<dbReference type="AlphaFoldDB" id="A0AAU7LK36"/>
<organism evidence="17">
    <name type="scientific">Thalassa montezumae</name>
    <dbReference type="NCBI Taxonomy" id="3129753"/>
    <lineage>
        <taxon>Eukaryota</taxon>
        <taxon>Metazoa</taxon>
        <taxon>Ecdysozoa</taxon>
        <taxon>Arthropoda</taxon>
        <taxon>Hexapoda</taxon>
        <taxon>Insecta</taxon>
        <taxon>Pterygota</taxon>
        <taxon>Neoptera</taxon>
        <taxon>Endopterygota</taxon>
        <taxon>Coleoptera</taxon>
        <taxon>Polyphaga</taxon>
        <taxon>Cucujiformia</taxon>
        <taxon>Coccinelloidea</taxon>
        <taxon>Coccinellidae</taxon>
        <taxon>Scymninae</taxon>
        <taxon>Hyperaspidini</taxon>
        <taxon>Thalassa</taxon>
    </lineage>
</organism>
<evidence type="ECO:0000256" key="6">
    <source>
        <dbReference type="ARBA" id="ARBA00022660"/>
    </source>
</evidence>